<dbReference type="Pfam" id="PF13380">
    <property type="entry name" value="CoA_binding_2"/>
    <property type="match status" value="1"/>
</dbReference>
<dbReference type="Pfam" id="PF13607">
    <property type="entry name" value="Succ_CoA_lig"/>
    <property type="match status" value="1"/>
</dbReference>
<dbReference type="PANTHER" id="PTHR42793:SF1">
    <property type="entry name" value="PEPTIDYL-LYSINE N-ACETYLTRANSFERASE PATZ"/>
    <property type="match status" value="1"/>
</dbReference>
<organism evidence="2 3">
    <name type="scientific">Streptomyces endophyticus</name>
    <dbReference type="NCBI Taxonomy" id="714166"/>
    <lineage>
        <taxon>Bacteria</taxon>
        <taxon>Bacillati</taxon>
        <taxon>Actinomycetota</taxon>
        <taxon>Actinomycetes</taxon>
        <taxon>Kitasatosporales</taxon>
        <taxon>Streptomycetaceae</taxon>
        <taxon>Streptomyces</taxon>
    </lineage>
</organism>
<evidence type="ECO:0000259" key="1">
    <source>
        <dbReference type="SMART" id="SM00881"/>
    </source>
</evidence>
<dbReference type="GO" id="GO:0016874">
    <property type="term" value="F:ligase activity"/>
    <property type="evidence" value="ECO:0007669"/>
    <property type="project" value="UniProtKB-KW"/>
</dbReference>
<dbReference type="InterPro" id="IPR016102">
    <property type="entry name" value="Succinyl-CoA_synth-like"/>
</dbReference>
<dbReference type="InterPro" id="IPR013815">
    <property type="entry name" value="ATP_grasp_subdomain_1"/>
</dbReference>
<accession>A0ABU6FAQ9</accession>
<dbReference type="SMART" id="SM00881">
    <property type="entry name" value="CoA_binding"/>
    <property type="match status" value="1"/>
</dbReference>
<dbReference type="Gene3D" id="3.30.470.20">
    <property type="entry name" value="ATP-grasp fold, B domain"/>
    <property type="match status" value="1"/>
</dbReference>
<dbReference type="InterPro" id="IPR003781">
    <property type="entry name" value="CoA-bd"/>
</dbReference>
<dbReference type="Gene3D" id="3.40.50.720">
    <property type="entry name" value="NAD(P)-binding Rossmann-like Domain"/>
    <property type="match status" value="1"/>
</dbReference>
<proteinExistence type="predicted"/>
<feature type="domain" description="CoA-binding" evidence="1">
    <location>
        <begin position="10"/>
        <end position="106"/>
    </location>
</feature>
<keyword evidence="2" id="KW-0436">Ligase</keyword>
<comment type="caution">
    <text evidence="2">The sequence shown here is derived from an EMBL/GenBank/DDBJ whole genome shotgun (WGS) entry which is preliminary data.</text>
</comment>
<evidence type="ECO:0000313" key="2">
    <source>
        <dbReference type="EMBL" id="MEB8340697.1"/>
    </source>
</evidence>
<dbReference type="PANTHER" id="PTHR42793">
    <property type="entry name" value="COA BINDING DOMAIN CONTAINING PROTEIN"/>
    <property type="match status" value="1"/>
</dbReference>
<dbReference type="SUPFAM" id="SSF51735">
    <property type="entry name" value="NAD(P)-binding Rossmann-fold domains"/>
    <property type="match status" value="1"/>
</dbReference>
<dbReference type="Pfam" id="PF13549">
    <property type="entry name" value="ATP-grasp_5"/>
    <property type="match status" value="1"/>
</dbReference>
<dbReference type="SUPFAM" id="SSF52210">
    <property type="entry name" value="Succinyl-CoA synthetase domains"/>
    <property type="match status" value="2"/>
</dbReference>
<sequence>MPEVMRCEPLFRPKSIAVVGVSASQELSWGRITVQRLLSGGYEGDVYAVTRGELTLPGVRTVGSLAELGHGPDLVVLATPAATVPGLLREARQAGAGAAIVYASGFAEEGDDRLQDELRAAAGDMPVLGPNCLGLVSRPAGVQVSTTVFLDRERGDPGPVAIVTQSGAVGFVLADLLERAGLGYSYYASVGNEACLSVGELGGHLLAQPDVEVLVLYLEGVRDAEGLRELGRQARQSGKTVVALTVGRSAAGRRAALSHTAAVAGDHLLLASLCRQEGIRLVTDDDQLVDAVLCARRGIRLPPAPRLAVLTMSGGAGGVLADNLTAMGVRVPPLSAETRSRLAAIGGVEATDANPVDLGGNLFRWMDRVENLLGALDEDPELDGVVLYLTFGDLFPEAYHRLARAAKAMRTPAWFVWACAPSGELERLGMPETVVGSIGAFLRRLRVLVPDAAPVGAVPHERPAATRWAWSELRSAPLIESVGIAHVPTVSAESADGLVAEVRSAGRRGPYVLKGDAADVPHRARHGLVRIGVEEGQLAEHAAELALRLASASTDQDRRLVAQPLLEHTAELALGATHDPVYGTALLLGAGGDRAEDPTAPRRGLLLPATDEQIRELADWAAFVLDAPAEATAQAVTSLARLLDEHPGIEEVDINPLCVVGDRLIAVDALITHHEEEGART</sequence>
<dbReference type="Gene3D" id="3.30.1490.20">
    <property type="entry name" value="ATP-grasp fold, A domain"/>
    <property type="match status" value="1"/>
</dbReference>
<protein>
    <submittedName>
        <fullName evidence="2">Acetate--CoA ligase family protein</fullName>
    </submittedName>
</protein>
<dbReference type="RefSeq" id="WP_326019563.1">
    <property type="nucleotide sequence ID" value="NZ_JAOZYC010000136.1"/>
</dbReference>
<dbReference type="InterPro" id="IPR036291">
    <property type="entry name" value="NAD(P)-bd_dom_sf"/>
</dbReference>
<dbReference type="Gene3D" id="3.40.50.261">
    <property type="entry name" value="Succinyl-CoA synthetase domains"/>
    <property type="match status" value="2"/>
</dbReference>
<reference evidence="2 3" key="1">
    <citation type="submission" date="2022-10" db="EMBL/GenBank/DDBJ databases">
        <authorList>
            <person name="Xie J."/>
            <person name="Shen N."/>
        </authorList>
    </citation>
    <scope>NUCLEOTIDE SEQUENCE [LARGE SCALE GENOMIC DNA]</scope>
    <source>
        <strain evidence="2 3">YIM65594</strain>
    </source>
</reference>
<keyword evidence="3" id="KW-1185">Reference proteome</keyword>
<dbReference type="Proteomes" id="UP001354931">
    <property type="component" value="Unassembled WGS sequence"/>
</dbReference>
<dbReference type="EMBL" id="JAOZYC010000136">
    <property type="protein sequence ID" value="MEB8340697.1"/>
    <property type="molecule type" value="Genomic_DNA"/>
</dbReference>
<gene>
    <name evidence="2" type="ORF">OKJ99_24680</name>
</gene>
<evidence type="ECO:0000313" key="3">
    <source>
        <dbReference type="Proteomes" id="UP001354931"/>
    </source>
</evidence>
<dbReference type="InterPro" id="IPR032875">
    <property type="entry name" value="Succ_CoA_lig_flav_dom"/>
</dbReference>
<dbReference type="SUPFAM" id="SSF56059">
    <property type="entry name" value="Glutathione synthetase ATP-binding domain-like"/>
    <property type="match status" value="1"/>
</dbReference>
<name>A0ABU6FAQ9_9ACTN</name>